<evidence type="ECO:0000313" key="14">
    <source>
        <dbReference type="EMBL" id="ORY60343.1"/>
    </source>
</evidence>
<evidence type="ECO:0000256" key="2">
    <source>
        <dbReference type="ARBA" id="ARBA00006734"/>
    </source>
</evidence>
<dbReference type="GO" id="GO:0005953">
    <property type="term" value="C:CAAX-protein geranylgeranyltransferase complex"/>
    <property type="evidence" value="ECO:0007669"/>
    <property type="project" value="TreeGrafter"/>
</dbReference>
<dbReference type="OrthoDB" id="272289at2759"/>
<dbReference type="Pfam" id="PF01239">
    <property type="entry name" value="PPTA"/>
    <property type="match status" value="4"/>
</dbReference>
<proteinExistence type="inferred from homology"/>
<evidence type="ECO:0000256" key="1">
    <source>
        <dbReference type="ARBA" id="ARBA00001946"/>
    </source>
</evidence>
<keyword evidence="6 14" id="KW-0808">Transferase</keyword>
<keyword evidence="7" id="KW-0677">Repeat</keyword>
<keyword evidence="15" id="KW-1185">Reference proteome</keyword>
<dbReference type="GO" id="GO:0004662">
    <property type="term" value="F:CAAX-protein geranylgeranyltransferase activity"/>
    <property type="evidence" value="ECO:0007669"/>
    <property type="project" value="UniProtKB-EC"/>
</dbReference>
<evidence type="ECO:0000256" key="10">
    <source>
        <dbReference type="ARBA" id="ARBA00041392"/>
    </source>
</evidence>
<name>A0A1Y2DM32_9FUNG</name>
<dbReference type="InterPro" id="IPR002088">
    <property type="entry name" value="Prenyl_trans_a"/>
</dbReference>
<dbReference type="Proteomes" id="UP000193920">
    <property type="component" value="Unassembled WGS sequence"/>
</dbReference>
<gene>
    <name evidence="14" type="ORF">LY90DRAFT_454315</name>
</gene>
<dbReference type="EC" id="2.5.1.58" evidence="4"/>
<reference evidence="14 15" key="1">
    <citation type="submission" date="2016-08" db="EMBL/GenBank/DDBJ databases">
        <title>A Parts List for Fungal Cellulosomes Revealed by Comparative Genomics.</title>
        <authorList>
            <consortium name="DOE Joint Genome Institute"/>
            <person name="Haitjema C.H."/>
            <person name="Gilmore S.P."/>
            <person name="Henske J.K."/>
            <person name="Solomon K.V."/>
            <person name="De Groot R."/>
            <person name="Kuo A."/>
            <person name="Mondo S.J."/>
            <person name="Salamov A.A."/>
            <person name="Labutti K."/>
            <person name="Zhao Z."/>
            <person name="Chiniquy J."/>
            <person name="Barry K."/>
            <person name="Brewer H.M."/>
            <person name="Purvine S.O."/>
            <person name="Wright A.T."/>
            <person name="Boxma B."/>
            <person name="Van Alen T."/>
            <person name="Hackstein J.H."/>
            <person name="Baker S.E."/>
            <person name="Grigoriev I.V."/>
            <person name="O'Malley M.A."/>
        </authorList>
    </citation>
    <scope>NUCLEOTIDE SEQUENCE [LARGE SCALE GENOMIC DNA]</scope>
    <source>
        <strain evidence="14 15">G1</strain>
    </source>
</reference>
<evidence type="ECO:0000313" key="15">
    <source>
        <dbReference type="Proteomes" id="UP000193920"/>
    </source>
</evidence>
<dbReference type="Gene3D" id="1.25.40.120">
    <property type="entry name" value="Protein prenylyltransferase"/>
    <property type="match status" value="1"/>
</dbReference>
<dbReference type="STRING" id="1754190.A0A1Y2DM32"/>
<keyword evidence="8" id="KW-0460">Magnesium</keyword>
<dbReference type="GO" id="GO:0004660">
    <property type="term" value="F:protein farnesyltransferase activity"/>
    <property type="evidence" value="ECO:0007669"/>
    <property type="project" value="UniProtKB-EC"/>
</dbReference>
<dbReference type="PANTHER" id="PTHR11129">
    <property type="entry name" value="PROTEIN FARNESYLTRANSFERASE ALPHA SUBUNIT/RAB GERANYLGERANYL TRANSFERASE ALPHA SUBUNIT"/>
    <property type="match status" value="1"/>
</dbReference>
<organism evidence="14 15">
    <name type="scientific">Neocallimastix californiae</name>
    <dbReference type="NCBI Taxonomy" id="1754190"/>
    <lineage>
        <taxon>Eukaryota</taxon>
        <taxon>Fungi</taxon>
        <taxon>Fungi incertae sedis</taxon>
        <taxon>Chytridiomycota</taxon>
        <taxon>Chytridiomycota incertae sedis</taxon>
        <taxon>Neocallimastigomycetes</taxon>
        <taxon>Neocallimastigales</taxon>
        <taxon>Neocallimastigaceae</taxon>
        <taxon>Neocallimastix</taxon>
    </lineage>
</organism>
<evidence type="ECO:0000256" key="6">
    <source>
        <dbReference type="ARBA" id="ARBA00022679"/>
    </source>
</evidence>
<evidence type="ECO:0000256" key="7">
    <source>
        <dbReference type="ARBA" id="ARBA00022737"/>
    </source>
</evidence>
<comment type="cofactor">
    <cofactor evidence="1">
        <name>Mg(2+)</name>
        <dbReference type="ChEBI" id="CHEBI:18420"/>
    </cofactor>
</comment>
<evidence type="ECO:0000256" key="8">
    <source>
        <dbReference type="ARBA" id="ARBA00022842"/>
    </source>
</evidence>
<comment type="caution">
    <text evidence="14">The sequence shown here is derived from an EMBL/GenBank/DDBJ whole genome shotgun (WGS) entry which is preliminary data.</text>
</comment>
<dbReference type="PROSITE" id="PS51147">
    <property type="entry name" value="PFTA"/>
    <property type="match status" value="3"/>
</dbReference>
<evidence type="ECO:0000256" key="12">
    <source>
        <dbReference type="ARBA" id="ARBA00043086"/>
    </source>
</evidence>
<evidence type="ECO:0000256" key="9">
    <source>
        <dbReference type="ARBA" id="ARBA00040965"/>
    </source>
</evidence>
<evidence type="ECO:0000256" key="3">
    <source>
        <dbReference type="ARBA" id="ARBA00012700"/>
    </source>
</evidence>
<evidence type="ECO:0000256" key="11">
    <source>
        <dbReference type="ARBA" id="ARBA00042436"/>
    </source>
</evidence>
<sequence>MENENDNNEEPFVLYSKRPEWADIEPIPQYDESKPRLITINYAKEYTDAMDCFRAIVKKNELSERALELTEFLIDYNPAHYYVWKYRQDILIKLNYDLKEELQKMEDTTLETMKSYQIWHHRQVLVDNINDPCDEMEFIKIVLEYDAKNYHAWAYRQWLMTRFDLFDKSELEYIDQLLAEDIRNNSAWNQRMFYFNNRPTILLDVDAENEINYALEKIKILPNNKCPWAYLKGIIKLNEKTLLDYPNLEDLCLQFKDDTSTLFPLCMYYEISEMKYYKEPTKEGYQKLLKLLKELENRDFRRVNYWTHKQINLKAFNKQNGKSFD</sequence>
<evidence type="ECO:0000256" key="5">
    <source>
        <dbReference type="ARBA" id="ARBA00022602"/>
    </source>
</evidence>
<dbReference type="PANTHER" id="PTHR11129:SF1">
    <property type="entry name" value="PROTEIN FARNESYLTRANSFERASE_GERANYLGERANYLTRANSFERASE TYPE-1 SUBUNIT ALPHA"/>
    <property type="match status" value="1"/>
</dbReference>
<dbReference type="EMBL" id="MCOG01000062">
    <property type="protein sequence ID" value="ORY60343.1"/>
    <property type="molecule type" value="Genomic_DNA"/>
</dbReference>
<dbReference type="EC" id="2.5.1.59" evidence="3"/>
<comment type="similarity">
    <text evidence="2">Belongs to the protein prenyltransferase subunit alpha family.</text>
</comment>
<dbReference type="SUPFAM" id="SSF48439">
    <property type="entry name" value="Protein prenylyltransferase"/>
    <property type="match status" value="1"/>
</dbReference>
<keyword evidence="5" id="KW-0637">Prenyltransferase</keyword>
<dbReference type="AlphaFoldDB" id="A0A1Y2DM32"/>
<dbReference type="GO" id="GO:0005965">
    <property type="term" value="C:protein farnesyltransferase complex"/>
    <property type="evidence" value="ECO:0007669"/>
    <property type="project" value="TreeGrafter"/>
</dbReference>
<evidence type="ECO:0000256" key="13">
    <source>
        <dbReference type="ARBA" id="ARBA00043219"/>
    </source>
</evidence>
<accession>A0A1Y2DM32</accession>
<evidence type="ECO:0000256" key="4">
    <source>
        <dbReference type="ARBA" id="ARBA00012702"/>
    </source>
</evidence>
<protein>
    <recommendedName>
        <fullName evidence="9">Protein farnesyltransferase/geranylgeranyltransferase type-1 subunit alpha</fullName>
        <ecNumber evidence="4">2.5.1.58</ecNumber>
        <ecNumber evidence="3">2.5.1.59</ecNumber>
    </recommendedName>
    <alternativeName>
        <fullName evidence="12">CAAX farnesyltransferase subunit alpha</fullName>
    </alternativeName>
    <alternativeName>
        <fullName evidence="11">FTase-alpha</fullName>
    </alternativeName>
    <alternativeName>
        <fullName evidence="10">Ras proteins prenyltransferase subunit alpha</fullName>
    </alternativeName>
    <alternativeName>
        <fullName evidence="13">Type I protein geranyl-geranyltransferase subunit alpha</fullName>
    </alternativeName>
</protein>